<sequence length="50" mass="5597">MSIVMQFSVKFRGVCSGVLSDRTGVSEVYCMHHRRTEGVSEVIHVVRAES</sequence>
<name>A0A0E9WXU4_ANGAN</name>
<accession>A0A0E9WXU4</accession>
<evidence type="ECO:0000313" key="1">
    <source>
        <dbReference type="EMBL" id="JAH95219.1"/>
    </source>
</evidence>
<organism evidence="1">
    <name type="scientific">Anguilla anguilla</name>
    <name type="common">European freshwater eel</name>
    <name type="synonym">Muraena anguilla</name>
    <dbReference type="NCBI Taxonomy" id="7936"/>
    <lineage>
        <taxon>Eukaryota</taxon>
        <taxon>Metazoa</taxon>
        <taxon>Chordata</taxon>
        <taxon>Craniata</taxon>
        <taxon>Vertebrata</taxon>
        <taxon>Euteleostomi</taxon>
        <taxon>Actinopterygii</taxon>
        <taxon>Neopterygii</taxon>
        <taxon>Teleostei</taxon>
        <taxon>Anguilliformes</taxon>
        <taxon>Anguillidae</taxon>
        <taxon>Anguilla</taxon>
    </lineage>
</organism>
<dbReference type="EMBL" id="GBXM01013358">
    <property type="protein sequence ID" value="JAH95219.1"/>
    <property type="molecule type" value="Transcribed_RNA"/>
</dbReference>
<dbReference type="AlphaFoldDB" id="A0A0E9WXU4"/>
<reference evidence="1" key="1">
    <citation type="submission" date="2014-11" db="EMBL/GenBank/DDBJ databases">
        <authorList>
            <person name="Amaro Gonzalez C."/>
        </authorList>
    </citation>
    <scope>NUCLEOTIDE SEQUENCE</scope>
</reference>
<proteinExistence type="predicted"/>
<protein>
    <submittedName>
        <fullName evidence="1">Uncharacterized protein</fullName>
    </submittedName>
</protein>
<reference evidence="1" key="2">
    <citation type="journal article" date="2015" name="Fish Shellfish Immunol.">
        <title>Early steps in the European eel (Anguilla anguilla)-Vibrio vulnificus interaction in the gills: Role of the RtxA13 toxin.</title>
        <authorList>
            <person name="Callol A."/>
            <person name="Pajuelo D."/>
            <person name="Ebbesson L."/>
            <person name="Teles M."/>
            <person name="MacKenzie S."/>
            <person name="Amaro C."/>
        </authorList>
    </citation>
    <scope>NUCLEOTIDE SEQUENCE</scope>
</reference>